<dbReference type="InterPro" id="IPR020846">
    <property type="entry name" value="MFS_dom"/>
</dbReference>
<evidence type="ECO:0000256" key="2">
    <source>
        <dbReference type="ARBA" id="ARBA00022692"/>
    </source>
</evidence>
<evidence type="ECO:0000256" key="1">
    <source>
        <dbReference type="ARBA" id="ARBA00004141"/>
    </source>
</evidence>
<dbReference type="EMBL" id="CP042905">
    <property type="protein sequence ID" value="QEE15207.1"/>
    <property type="molecule type" value="Genomic_DNA"/>
</dbReference>
<dbReference type="OrthoDB" id="85689at2157"/>
<reference evidence="7 8" key="2">
    <citation type="journal article" date="2024" name="Int. J. Syst. Evol. Microbiol.">
        <title>Promethearchaeum syntrophicum gen. nov., sp. nov., an anaerobic, obligately syntrophic archaeon, the first isolate of the lineage 'Asgard' archaea, and proposal of the new archaeal phylum Promethearchaeota phyl. nov. and kingdom Promethearchaeati regn. nov.</title>
        <authorList>
            <person name="Imachi H."/>
            <person name="Nobu M.K."/>
            <person name="Kato S."/>
            <person name="Takaki Y."/>
            <person name="Miyazaki M."/>
            <person name="Miyata M."/>
            <person name="Ogawara M."/>
            <person name="Saito Y."/>
            <person name="Sakai S."/>
            <person name="Tahara Y.O."/>
            <person name="Takano Y."/>
            <person name="Tasumi E."/>
            <person name="Uematsu K."/>
            <person name="Yoshimura T."/>
            <person name="Itoh T."/>
            <person name="Ohkuma M."/>
            <person name="Takai K."/>
        </authorList>
    </citation>
    <scope>NUCLEOTIDE SEQUENCE [LARGE SCALE GENOMIC DNA]</scope>
    <source>
        <strain evidence="7 8">MK-D1</strain>
    </source>
</reference>
<dbReference type="SUPFAM" id="SSF103473">
    <property type="entry name" value="MFS general substrate transporter"/>
    <property type="match status" value="1"/>
</dbReference>
<dbReference type="InterPro" id="IPR053160">
    <property type="entry name" value="MFS_DHA3_Transporter"/>
</dbReference>
<dbReference type="AlphaFoldDB" id="A0A5B9D8J4"/>
<dbReference type="InterPro" id="IPR036259">
    <property type="entry name" value="MFS_trans_sf"/>
</dbReference>
<reference evidence="7 8" key="1">
    <citation type="journal article" date="2020" name="Nature">
        <title>Isolation of an archaeon at the prokaryote-eukaryote interface.</title>
        <authorList>
            <person name="Imachi H."/>
            <person name="Nobu M.K."/>
            <person name="Nakahara N."/>
            <person name="Morono Y."/>
            <person name="Ogawara M."/>
            <person name="Takaki Y."/>
            <person name="Takano Y."/>
            <person name="Uematsu K."/>
            <person name="Ikuta T."/>
            <person name="Ito M."/>
            <person name="Matsui Y."/>
            <person name="Miyazaki M."/>
            <person name="Murata K."/>
            <person name="Saito Y."/>
            <person name="Sakai S."/>
            <person name="Song C."/>
            <person name="Tasumi E."/>
            <person name="Yamanaka Y."/>
            <person name="Yamaguchi T."/>
            <person name="Kamagata Y."/>
            <person name="Tamaki H."/>
            <person name="Takai K."/>
        </authorList>
    </citation>
    <scope>NUCLEOTIDE SEQUENCE [LARGE SCALE GENOMIC DNA]</scope>
    <source>
        <strain evidence="7 8">MK-D1</strain>
    </source>
</reference>
<dbReference type="GO" id="GO:0022857">
    <property type="term" value="F:transmembrane transporter activity"/>
    <property type="evidence" value="ECO:0007669"/>
    <property type="project" value="InterPro"/>
</dbReference>
<evidence type="ECO:0000259" key="6">
    <source>
        <dbReference type="PROSITE" id="PS50850"/>
    </source>
</evidence>
<dbReference type="GeneID" id="41329029"/>
<feature type="transmembrane region" description="Helical" evidence="5">
    <location>
        <begin position="157"/>
        <end position="177"/>
    </location>
</feature>
<feature type="transmembrane region" description="Helical" evidence="5">
    <location>
        <begin position="56"/>
        <end position="78"/>
    </location>
</feature>
<dbReference type="PANTHER" id="PTHR23530:SF1">
    <property type="entry name" value="PERMEASE, MAJOR FACILITATOR SUPERFAMILY-RELATED"/>
    <property type="match status" value="1"/>
</dbReference>
<feature type="transmembrane region" description="Helical" evidence="5">
    <location>
        <begin position="265"/>
        <end position="287"/>
    </location>
</feature>
<evidence type="ECO:0000313" key="7">
    <source>
        <dbReference type="EMBL" id="QEE15207.1"/>
    </source>
</evidence>
<feature type="transmembrane region" description="Helical" evidence="5">
    <location>
        <begin position="386"/>
        <end position="404"/>
    </location>
</feature>
<feature type="transmembrane region" description="Helical" evidence="5">
    <location>
        <begin position="232"/>
        <end position="253"/>
    </location>
</feature>
<dbReference type="GO" id="GO:0016020">
    <property type="term" value="C:membrane"/>
    <property type="evidence" value="ECO:0007669"/>
    <property type="project" value="UniProtKB-SubCell"/>
</dbReference>
<dbReference type="PANTHER" id="PTHR23530">
    <property type="entry name" value="TRANSPORT PROTEIN-RELATED"/>
    <property type="match status" value="1"/>
</dbReference>
<keyword evidence="4 5" id="KW-0472">Membrane</keyword>
<keyword evidence="8" id="KW-1185">Reference proteome</keyword>
<feature type="transmembrane region" description="Helical" evidence="5">
    <location>
        <begin position="361"/>
        <end position="380"/>
    </location>
</feature>
<gene>
    <name evidence="7" type="ORF">DSAG12_01031</name>
</gene>
<feature type="domain" description="Major facilitator superfamily (MFS) profile" evidence="6">
    <location>
        <begin position="1"/>
        <end position="407"/>
    </location>
</feature>
<keyword evidence="3 5" id="KW-1133">Transmembrane helix</keyword>
<evidence type="ECO:0000256" key="3">
    <source>
        <dbReference type="ARBA" id="ARBA00022989"/>
    </source>
</evidence>
<evidence type="ECO:0000313" key="8">
    <source>
        <dbReference type="Proteomes" id="UP000321408"/>
    </source>
</evidence>
<evidence type="ECO:0000256" key="5">
    <source>
        <dbReference type="SAM" id="Phobius"/>
    </source>
</evidence>
<feature type="transmembrane region" description="Helical" evidence="5">
    <location>
        <begin position="322"/>
        <end position="340"/>
    </location>
</feature>
<proteinExistence type="predicted"/>
<name>A0A5B9D8J4_9ARCH</name>
<dbReference type="Gene3D" id="1.20.1250.20">
    <property type="entry name" value="MFS general substrate transporter like domains"/>
    <property type="match status" value="1"/>
</dbReference>
<protein>
    <submittedName>
        <fullName evidence="7">MFS transporter</fullName>
    </submittedName>
</protein>
<feature type="transmembrane region" description="Helical" evidence="5">
    <location>
        <begin position="299"/>
        <end position="316"/>
    </location>
</feature>
<feature type="transmembrane region" description="Helical" evidence="5">
    <location>
        <begin position="183"/>
        <end position="202"/>
    </location>
</feature>
<dbReference type="PROSITE" id="PS50850">
    <property type="entry name" value="MFS"/>
    <property type="match status" value="1"/>
</dbReference>
<feature type="transmembrane region" description="Helical" evidence="5">
    <location>
        <begin position="90"/>
        <end position="109"/>
    </location>
</feature>
<dbReference type="Proteomes" id="UP000321408">
    <property type="component" value="Chromosome"/>
</dbReference>
<dbReference type="InterPro" id="IPR005829">
    <property type="entry name" value="Sugar_transporter_CS"/>
</dbReference>
<dbReference type="RefSeq" id="WP_147662125.1">
    <property type="nucleotide sequence ID" value="NZ_CP042905.2"/>
</dbReference>
<dbReference type="InterPro" id="IPR011701">
    <property type="entry name" value="MFS"/>
</dbReference>
<sequence>MSKTKIVEQELEDVMVSDDKKSFQRNIPILFALNIIMRIHFFGSVMIPFFQDWGGISFSEIMILEAIFTGAIFLFEIPTGTIADKFGRKLSLNLAYITNAIAVIVYVMYPRFYVFAIGEIIWAVALALNSGANEAIIYDTLLELGREKESKKLFARLNSYGLIAMMIGTISGGLIASIGGLKITMTLSAIPLFLAFGLSFFLKEPSKHKLSKKESPWKIFQKGWKNIKENKGLRGLIVDMVLLSVIAYYAIWIWQRRMMVLNVDISYFGLIHAGMMLIQVIVLNLIIPMEKLFGSKKRVILFTGAGMGIGYILFGISDNVLITIVGMLITVGLGFSRPVLMKNYMQKHIQSEQRATTLSTVSMIRMFLLMILNPVIGILVEMNMVAVLLGLGFVSVIWCFFSPVSEEYLHD</sequence>
<evidence type="ECO:0000256" key="4">
    <source>
        <dbReference type="ARBA" id="ARBA00023136"/>
    </source>
</evidence>
<feature type="transmembrane region" description="Helical" evidence="5">
    <location>
        <begin position="29"/>
        <end position="50"/>
    </location>
</feature>
<dbReference type="KEGG" id="psyt:DSAG12_01031"/>
<dbReference type="PROSITE" id="PS00216">
    <property type="entry name" value="SUGAR_TRANSPORT_1"/>
    <property type="match status" value="1"/>
</dbReference>
<comment type="subcellular location">
    <subcellularLocation>
        <location evidence="1">Membrane</location>
        <topology evidence="1">Multi-pass membrane protein</topology>
    </subcellularLocation>
</comment>
<feature type="transmembrane region" description="Helical" evidence="5">
    <location>
        <begin position="115"/>
        <end position="136"/>
    </location>
</feature>
<dbReference type="Pfam" id="PF07690">
    <property type="entry name" value="MFS_1"/>
    <property type="match status" value="1"/>
</dbReference>
<organism evidence="7 8">
    <name type="scientific">Promethearchaeum syntrophicum</name>
    <dbReference type="NCBI Taxonomy" id="2594042"/>
    <lineage>
        <taxon>Archaea</taxon>
        <taxon>Promethearchaeati</taxon>
        <taxon>Promethearchaeota</taxon>
        <taxon>Promethearchaeia</taxon>
        <taxon>Promethearchaeales</taxon>
        <taxon>Promethearchaeaceae</taxon>
        <taxon>Promethearchaeum</taxon>
    </lineage>
</organism>
<accession>A0A5B9D8J4</accession>
<keyword evidence="2 5" id="KW-0812">Transmembrane</keyword>